<dbReference type="CDD" id="cd03443">
    <property type="entry name" value="PaaI_thioesterase"/>
    <property type="match status" value="1"/>
</dbReference>
<evidence type="ECO:0000256" key="1">
    <source>
        <dbReference type="ARBA" id="ARBA00008324"/>
    </source>
</evidence>
<keyword evidence="2" id="KW-0378">Hydrolase</keyword>
<dbReference type="Proteomes" id="UP001206925">
    <property type="component" value="Unassembled WGS sequence"/>
</dbReference>
<evidence type="ECO:0000313" key="4">
    <source>
        <dbReference type="EMBL" id="KAI7747753.1"/>
    </source>
</evidence>
<dbReference type="PANTHER" id="PTHR21660">
    <property type="entry name" value="THIOESTERASE SUPERFAMILY MEMBER-RELATED"/>
    <property type="match status" value="1"/>
</dbReference>
<sequence length="137" mass="14944">MDLKWVKNYLEKTRSDASSNDIDSIPSKLFEPMIMSGLKLDLIERGRIICSMNVPPRLLNVDNNSLHGGATTSLVDVIGGVAIRTVNNATTTGVSVEINVSYMDAAYVEDEIEIEAKALCVGKIVAVATIEFRNKKT</sequence>
<evidence type="ECO:0000256" key="2">
    <source>
        <dbReference type="ARBA" id="ARBA00022801"/>
    </source>
</evidence>
<protein>
    <recommendedName>
        <fullName evidence="3">Thioesterase domain-containing protein</fullName>
    </recommendedName>
</protein>
<accession>A0AAD5CSZ4</accession>
<dbReference type="Pfam" id="PF03061">
    <property type="entry name" value="4HBT"/>
    <property type="match status" value="1"/>
</dbReference>
<gene>
    <name evidence="4" type="ORF">M8C21_006147</name>
</gene>
<dbReference type="PANTHER" id="PTHR21660:SF47">
    <property type="entry name" value="F19P19.27 PROTEIN"/>
    <property type="match status" value="1"/>
</dbReference>
<dbReference type="GO" id="GO:0047617">
    <property type="term" value="F:fatty acyl-CoA hydrolase activity"/>
    <property type="evidence" value="ECO:0007669"/>
    <property type="project" value="InterPro"/>
</dbReference>
<dbReference type="EMBL" id="JAMZMK010006694">
    <property type="protein sequence ID" value="KAI7747753.1"/>
    <property type="molecule type" value="Genomic_DNA"/>
</dbReference>
<dbReference type="Gene3D" id="3.10.129.10">
    <property type="entry name" value="Hotdog Thioesterase"/>
    <property type="match status" value="1"/>
</dbReference>
<name>A0AAD5CSZ4_AMBAR</name>
<comment type="caution">
    <text evidence="4">The sequence shown here is derived from an EMBL/GenBank/DDBJ whole genome shotgun (WGS) entry which is preliminary data.</text>
</comment>
<feature type="domain" description="Thioesterase" evidence="3">
    <location>
        <begin position="64"/>
        <end position="136"/>
    </location>
</feature>
<comment type="similarity">
    <text evidence="1">Belongs to the thioesterase PaaI family.</text>
</comment>
<proteinExistence type="inferred from homology"/>
<organism evidence="4 5">
    <name type="scientific">Ambrosia artemisiifolia</name>
    <name type="common">Common ragweed</name>
    <dbReference type="NCBI Taxonomy" id="4212"/>
    <lineage>
        <taxon>Eukaryota</taxon>
        <taxon>Viridiplantae</taxon>
        <taxon>Streptophyta</taxon>
        <taxon>Embryophyta</taxon>
        <taxon>Tracheophyta</taxon>
        <taxon>Spermatophyta</taxon>
        <taxon>Magnoliopsida</taxon>
        <taxon>eudicotyledons</taxon>
        <taxon>Gunneridae</taxon>
        <taxon>Pentapetalae</taxon>
        <taxon>asterids</taxon>
        <taxon>campanulids</taxon>
        <taxon>Asterales</taxon>
        <taxon>Asteraceae</taxon>
        <taxon>Asteroideae</taxon>
        <taxon>Heliantheae alliance</taxon>
        <taxon>Heliantheae</taxon>
        <taxon>Ambrosia</taxon>
    </lineage>
</organism>
<feature type="non-terminal residue" evidence="4">
    <location>
        <position position="1"/>
    </location>
</feature>
<evidence type="ECO:0000259" key="3">
    <source>
        <dbReference type="Pfam" id="PF03061"/>
    </source>
</evidence>
<evidence type="ECO:0000313" key="5">
    <source>
        <dbReference type="Proteomes" id="UP001206925"/>
    </source>
</evidence>
<keyword evidence="5" id="KW-1185">Reference proteome</keyword>
<dbReference type="InterPro" id="IPR029069">
    <property type="entry name" value="HotDog_dom_sf"/>
</dbReference>
<dbReference type="SUPFAM" id="SSF54637">
    <property type="entry name" value="Thioesterase/thiol ester dehydrase-isomerase"/>
    <property type="match status" value="1"/>
</dbReference>
<dbReference type="AlphaFoldDB" id="A0AAD5CSZ4"/>
<dbReference type="NCBIfam" id="TIGR00369">
    <property type="entry name" value="unchar_dom_1"/>
    <property type="match status" value="1"/>
</dbReference>
<reference evidence="4" key="1">
    <citation type="submission" date="2022-06" db="EMBL/GenBank/DDBJ databases">
        <title>Uncovering the hologenomic basis of an extraordinary plant invasion.</title>
        <authorList>
            <person name="Bieker V.C."/>
            <person name="Martin M.D."/>
            <person name="Gilbert T."/>
            <person name="Hodgins K."/>
            <person name="Battlay P."/>
            <person name="Petersen B."/>
            <person name="Wilson J."/>
        </authorList>
    </citation>
    <scope>NUCLEOTIDE SEQUENCE</scope>
    <source>
        <strain evidence="4">AA19_3_7</strain>
        <tissue evidence="4">Leaf</tissue>
    </source>
</reference>
<dbReference type="InterPro" id="IPR006683">
    <property type="entry name" value="Thioestr_dom"/>
</dbReference>
<dbReference type="InterPro" id="IPR003736">
    <property type="entry name" value="PAAI_dom"/>
</dbReference>
<dbReference type="InterPro" id="IPR039298">
    <property type="entry name" value="ACOT13"/>
</dbReference>